<protein>
    <submittedName>
        <fullName evidence="4">Enoyl-CoA hydratase/isomerase family protein</fullName>
    </submittedName>
</protein>
<proteinExistence type="inferred from homology"/>
<keyword evidence="2" id="KW-0456">Lyase</keyword>
<dbReference type="AlphaFoldDB" id="A0A9X2DQI6"/>
<dbReference type="PANTHER" id="PTHR11941:SF54">
    <property type="entry name" value="ENOYL-COA HYDRATASE, MITOCHONDRIAL"/>
    <property type="match status" value="1"/>
</dbReference>
<dbReference type="EMBL" id="JAMBOL010000013">
    <property type="protein sequence ID" value="MCM3715209.1"/>
    <property type="molecule type" value="Genomic_DNA"/>
</dbReference>
<dbReference type="Pfam" id="PF00378">
    <property type="entry name" value="ECH_1"/>
    <property type="match status" value="1"/>
</dbReference>
<evidence type="ECO:0000313" key="4">
    <source>
        <dbReference type="EMBL" id="MCM3715209.1"/>
    </source>
</evidence>
<dbReference type="GO" id="GO:0016829">
    <property type="term" value="F:lyase activity"/>
    <property type="evidence" value="ECO:0007669"/>
    <property type="project" value="UniProtKB-KW"/>
</dbReference>
<evidence type="ECO:0000256" key="3">
    <source>
        <dbReference type="RuleBase" id="RU003707"/>
    </source>
</evidence>
<dbReference type="InterPro" id="IPR001753">
    <property type="entry name" value="Enoyl-CoA_hydra/iso"/>
</dbReference>
<gene>
    <name evidence="4" type="ORF">M3202_14065</name>
</gene>
<dbReference type="PANTHER" id="PTHR11941">
    <property type="entry name" value="ENOYL-COA HYDRATASE-RELATED"/>
    <property type="match status" value="1"/>
</dbReference>
<evidence type="ECO:0000256" key="1">
    <source>
        <dbReference type="ARBA" id="ARBA00005254"/>
    </source>
</evidence>
<dbReference type="FunFam" id="3.90.226.10:FF:000009">
    <property type="entry name" value="Carnitinyl-CoA dehydratase"/>
    <property type="match status" value="1"/>
</dbReference>
<accession>A0A9X2DQI6</accession>
<sequence>MTLSTLNTLLTKREDAVFTVTVNRADKLNAFNPEVLSELNQVLDRIEKDETLKVVIITGAGEKAFVVGNDLEQLAKLDPVAAYEQMRLGQRTFLRIHEFPKPVIAMVNGYALGGGFELALSCDLIVASEKATFGFPEINLNTMPGWGGTQLAAKKLGLNRAKEMILTGAYYPANVCAEFGFINRIVRHEQLERETMALADQLAEKAPFPLKIAKEAINKGAELGLSDGFQFEAHAYAVNYSAPHTEEGFAKFLNRTK</sequence>
<dbReference type="Proteomes" id="UP001139179">
    <property type="component" value="Unassembled WGS sequence"/>
</dbReference>
<dbReference type="InterPro" id="IPR029045">
    <property type="entry name" value="ClpP/crotonase-like_dom_sf"/>
</dbReference>
<comment type="similarity">
    <text evidence="1 3">Belongs to the enoyl-CoA hydratase/isomerase family.</text>
</comment>
<dbReference type="Gene3D" id="3.90.226.10">
    <property type="entry name" value="2-enoyl-CoA Hydratase, Chain A, domain 1"/>
    <property type="match status" value="1"/>
</dbReference>
<dbReference type="InterPro" id="IPR014748">
    <property type="entry name" value="Enoyl-CoA_hydra_C"/>
</dbReference>
<dbReference type="GO" id="GO:0006635">
    <property type="term" value="P:fatty acid beta-oxidation"/>
    <property type="evidence" value="ECO:0007669"/>
    <property type="project" value="TreeGrafter"/>
</dbReference>
<reference evidence="4" key="1">
    <citation type="submission" date="2022-05" db="EMBL/GenBank/DDBJ databases">
        <title>Comparative Genomics of Spacecraft Associated Microbes.</title>
        <authorList>
            <person name="Tran M.T."/>
            <person name="Wright A."/>
            <person name="Seuylemezian A."/>
            <person name="Eisen J."/>
            <person name="Coil D."/>
        </authorList>
    </citation>
    <scope>NUCLEOTIDE SEQUENCE</scope>
    <source>
        <strain evidence="4">214.1.1</strain>
    </source>
</reference>
<evidence type="ECO:0000256" key="2">
    <source>
        <dbReference type="ARBA" id="ARBA00023239"/>
    </source>
</evidence>
<organism evidence="4 5">
    <name type="scientific">Halalkalibacter oceani</name>
    <dbReference type="NCBI Taxonomy" id="1653776"/>
    <lineage>
        <taxon>Bacteria</taxon>
        <taxon>Bacillati</taxon>
        <taxon>Bacillota</taxon>
        <taxon>Bacilli</taxon>
        <taxon>Bacillales</taxon>
        <taxon>Bacillaceae</taxon>
        <taxon>Halalkalibacter</taxon>
    </lineage>
</organism>
<dbReference type="PROSITE" id="PS00166">
    <property type="entry name" value="ENOYL_COA_HYDRATASE"/>
    <property type="match status" value="1"/>
</dbReference>
<name>A0A9X2DQI6_9BACI</name>
<dbReference type="Gene3D" id="1.10.12.10">
    <property type="entry name" value="Lyase 2-enoyl-coa Hydratase, Chain A, domain 2"/>
    <property type="match status" value="1"/>
</dbReference>
<dbReference type="RefSeq" id="WP_251223966.1">
    <property type="nucleotide sequence ID" value="NZ_JAMBOL010000013.1"/>
</dbReference>
<comment type="caution">
    <text evidence="4">The sequence shown here is derived from an EMBL/GenBank/DDBJ whole genome shotgun (WGS) entry which is preliminary data.</text>
</comment>
<dbReference type="CDD" id="cd06558">
    <property type="entry name" value="crotonase-like"/>
    <property type="match status" value="1"/>
</dbReference>
<keyword evidence="5" id="KW-1185">Reference proteome</keyword>
<dbReference type="InterPro" id="IPR018376">
    <property type="entry name" value="Enoyl-CoA_hyd/isom_CS"/>
</dbReference>
<evidence type="ECO:0000313" key="5">
    <source>
        <dbReference type="Proteomes" id="UP001139179"/>
    </source>
</evidence>
<dbReference type="SUPFAM" id="SSF52096">
    <property type="entry name" value="ClpP/crotonase"/>
    <property type="match status" value="1"/>
</dbReference>